<organism evidence="9 10">
    <name type="scientific">Formimonas warabiya</name>
    <dbReference type="NCBI Taxonomy" id="1761012"/>
    <lineage>
        <taxon>Bacteria</taxon>
        <taxon>Bacillati</taxon>
        <taxon>Bacillota</taxon>
        <taxon>Clostridia</taxon>
        <taxon>Eubacteriales</taxon>
        <taxon>Peptococcaceae</taxon>
        <taxon>Candidatus Formimonas</taxon>
    </lineage>
</organism>
<comment type="subcellular location">
    <subcellularLocation>
        <location evidence="1">Cell membrane</location>
        <topology evidence="1">Multi-pass membrane protein</topology>
    </subcellularLocation>
</comment>
<evidence type="ECO:0000256" key="2">
    <source>
        <dbReference type="ARBA" id="ARBA00022448"/>
    </source>
</evidence>
<reference evidence="9 10" key="1">
    <citation type="submission" date="2016-10" db="EMBL/GenBank/DDBJ databases">
        <title>Complete Genome Sequence of Peptococcaceae strain DCMF.</title>
        <authorList>
            <person name="Edwards R.J."/>
            <person name="Holland S.I."/>
            <person name="Deshpande N.P."/>
            <person name="Wong Y.K."/>
            <person name="Ertan H."/>
            <person name="Manefield M."/>
            <person name="Russell T.L."/>
            <person name="Lee M.J."/>
        </authorList>
    </citation>
    <scope>NUCLEOTIDE SEQUENCE [LARGE SCALE GENOMIC DNA]</scope>
    <source>
        <strain evidence="9 10">DCMF</strain>
    </source>
</reference>
<keyword evidence="5 7" id="KW-1133">Transmembrane helix</keyword>
<dbReference type="Proteomes" id="UP000323521">
    <property type="component" value="Chromosome"/>
</dbReference>
<dbReference type="PANTHER" id="PTHR43266:SF10">
    <property type="entry name" value="BACILYSIN EXPORTER BACE-RELATED"/>
    <property type="match status" value="1"/>
</dbReference>
<evidence type="ECO:0000256" key="5">
    <source>
        <dbReference type="ARBA" id="ARBA00022989"/>
    </source>
</evidence>
<name>A0A3G1KN35_FORW1</name>
<feature type="transmembrane region" description="Helical" evidence="7">
    <location>
        <begin position="12"/>
        <end position="38"/>
    </location>
</feature>
<feature type="transmembrane region" description="Helical" evidence="7">
    <location>
        <begin position="172"/>
        <end position="191"/>
    </location>
</feature>
<dbReference type="InterPro" id="IPR011701">
    <property type="entry name" value="MFS"/>
</dbReference>
<dbReference type="InterPro" id="IPR004751">
    <property type="entry name" value="Drug_antiport"/>
</dbReference>
<evidence type="ECO:0000313" key="9">
    <source>
        <dbReference type="EMBL" id="ATW23515.1"/>
    </source>
</evidence>
<feature type="transmembrane region" description="Helical" evidence="7">
    <location>
        <begin position="286"/>
        <end position="306"/>
    </location>
</feature>
<accession>A0A3G1KN35</accession>
<feature type="transmembrane region" description="Helical" evidence="7">
    <location>
        <begin position="44"/>
        <end position="69"/>
    </location>
</feature>
<dbReference type="InterPro" id="IPR020846">
    <property type="entry name" value="MFS_dom"/>
</dbReference>
<dbReference type="InterPro" id="IPR036259">
    <property type="entry name" value="MFS_trans_sf"/>
</dbReference>
<protein>
    <submittedName>
        <fullName evidence="9">MFS transporter</fullName>
    </submittedName>
</protein>
<proteinExistence type="predicted"/>
<dbReference type="SUPFAM" id="SSF103473">
    <property type="entry name" value="MFS general substrate transporter"/>
    <property type="match status" value="1"/>
</dbReference>
<dbReference type="GO" id="GO:0022857">
    <property type="term" value="F:transmembrane transporter activity"/>
    <property type="evidence" value="ECO:0007669"/>
    <property type="project" value="InterPro"/>
</dbReference>
<feature type="domain" description="Major facilitator superfamily (MFS) profile" evidence="8">
    <location>
        <begin position="11"/>
        <end position="401"/>
    </location>
</feature>
<evidence type="ECO:0000256" key="4">
    <source>
        <dbReference type="ARBA" id="ARBA00022692"/>
    </source>
</evidence>
<feature type="transmembrane region" description="Helical" evidence="7">
    <location>
        <begin position="263"/>
        <end position="279"/>
    </location>
</feature>
<dbReference type="Gene3D" id="1.20.1250.20">
    <property type="entry name" value="MFS general substrate transporter like domains"/>
    <property type="match status" value="1"/>
</dbReference>
<keyword evidence="2" id="KW-0813">Transport</keyword>
<evidence type="ECO:0000259" key="8">
    <source>
        <dbReference type="PROSITE" id="PS50850"/>
    </source>
</evidence>
<dbReference type="Pfam" id="PF07690">
    <property type="entry name" value="MFS_1"/>
    <property type="match status" value="1"/>
</dbReference>
<dbReference type="NCBIfam" id="TIGR00900">
    <property type="entry name" value="2A0121"/>
    <property type="match status" value="1"/>
</dbReference>
<dbReference type="GO" id="GO:0005886">
    <property type="term" value="C:plasma membrane"/>
    <property type="evidence" value="ECO:0007669"/>
    <property type="project" value="UniProtKB-SubCell"/>
</dbReference>
<dbReference type="PANTHER" id="PTHR43266">
    <property type="entry name" value="MACROLIDE-EFFLUX PROTEIN"/>
    <property type="match status" value="1"/>
</dbReference>
<dbReference type="RefSeq" id="WP_418219615.1">
    <property type="nucleotide sequence ID" value="NZ_CP017634.1"/>
</dbReference>
<dbReference type="EMBL" id="CP017634">
    <property type="protein sequence ID" value="ATW23515.1"/>
    <property type="molecule type" value="Genomic_DNA"/>
</dbReference>
<evidence type="ECO:0000256" key="6">
    <source>
        <dbReference type="ARBA" id="ARBA00023136"/>
    </source>
</evidence>
<feature type="transmembrane region" description="Helical" evidence="7">
    <location>
        <begin position="376"/>
        <end position="397"/>
    </location>
</feature>
<evidence type="ECO:0000256" key="7">
    <source>
        <dbReference type="SAM" id="Phobius"/>
    </source>
</evidence>
<feature type="transmembrane region" description="Helical" evidence="7">
    <location>
        <begin position="222"/>
        <end position="243"/>
    </location>
</feature>
<dbReference type="NCBIfam" id="NF000245">
    <property type="entry name" value="macrolide_MefA"/>
    <property type="match status" value="1"/>
</dbReference>
<evidence type="ECO:0000313" key="10">
    <source>
        <dbReference type="Proteomes" id="UP000323521"/>
    </source>
</evidence>
<evidence type="ECO:0000256" key="1">
    <source>
        <dbReference type="ARBA" id="ARBA00004651"/>
    </source>
</evidence>
<feature type="transmembrane region" description="Helical" evidence="7">
    <location>
        <begin position="312"/>
        <end position="336"/>
    </location>
</feature>
<keyword evidence="10" id="KW-1185">Reference proteome</keyword>
<gene>
    <name evidence="9" type="ORF">DCMF_00740</name>
</gene>
<keyword evidence="6 7" id="KW-0472">Membrane</keyword>
<sequence length="402" mass="43593">MINKTSKWKQDFFTIWAGQAISLITSAILQMAIIFYLTESTGSALVLSIASLVGFLPYAVFGPVIGVFVDRYDRKKIMIGADLIIAAASALMAIIALYMELPVWMVMIVLFIRSIGTAFHSPALSAVTPLLVPEEQLTKCAGYSQSLQSISYILSPAAAAFLYSVWELNAIIAIDVLGAVIACITVALVRIPKLSLEQQSLNRNFMKEMKEGLVVLKENKGLFALLLIGTLYMFVYMPINALYPLISMEYFAGTPIHVSITEIAYASGMLAGGLLLGLFGNFKKRIILITASIFMMGASLTISGLLPPSGFVIFVVCCAIMGLSVPFYSGVQTALFQEKIKPEYLGRVFSLTGSIMSLAMPVGLILSGFFADKIGVNHWFLISGMLIIGIAVICPLVTDIRN</sequence>
<dbReference type="KEGG" id="fwa:DCMF_00740"/>
<keyword evidence="4 7" id="KW-0812">Transmembrane</keyword>
<evidence type="ECO:0000256" key="3">
    <source>
        <dbReference type="ARBA" id="ARBA00022475"/>
    </source>
</evidence>
<keyword evidence="3" id="KW-1003">Cell membrane</keyword>
<dbReference type="CDD" id="cd06173">
    <property type="entry name" value="MFS_MefA_like"/>
    <property type="match status" value="1"/>
</dbReference>
<dbReference type="AlphaFoldDB" id="A0A3G1KN35"/>
<dbReference type="PROSITE" id="PS50850">
    <property type="entry name" value="MFS"/>
    <property type="match status" value="1"/>
</dbReference>
<feature type="transmembrane region" description="Helical" evidence="7">
    <location>
        <begin position="348"/>
        <end position="370"/>
    </location>
</feature>